<comment type="subcellular location">
    <subcellularLocation>
        <location evidence="1">Cell outer membrane</location>
    </subcellularLocation>
</comment>
<dbReference type="KEGG" id="ddb:E7747_09560"/>
<evidence type="ECO:0000313" key="6">
    <source>
        <dbReference type="Proteomes" id="UP000297149"/>
    </source>
</evidence>
<dbReference type="InterPro" id="IPR041700">
    <property type="entry name" value="OMP_b-brl_3"/>
</dbReference>
<dbReference type="SUPFAM" id="SSF56935">
    <property type="entry name" value="Porins"/>
    <property type="match status" value="1"/>
</dbReference>
<dbReference type="Gene3D" id="2.40.170.20">
    <property type="entry name" value="TonB-dependent receptor, beta-barrel domain"/>
    <property type="match status" value="1"/>
</dbReference>
<evidence type="ECO:0000313" key="5">
    <source>
        <dbReference type="EMBL" id="QCD42503.1"/>
    </source>
</evidence>
<sequence length="690" mass="78236">MSRILIVFLSICFFTATSYSQKNSEQLSEVTVIASRTIQKADGYVVNLNGSDITKGKPAIDALKLLPSISYESKTLKINGFGVSEIYVDGLKINNYSELDNIPANMIDKVEVRYLSGANQNTSQVGGSIWITLRRPPEGGFTGSLGGNAQAIRRIGMSKESLYGVINGRYGKVSFYDYASASWTRFKEWQDQTITSQSETTHMNEMTNSHNATPHNRLSLTYDFNKRTYLAASYYVASQHLRSNSLTKADEANNSINQRYSITSQEGTLKFNSQLNDKGLTLTVMGDYFSHIGRANQLFLTQPAESSVFHYKNTTNMWETYAYVDLPINRTMAFNGGVSAKIISIHYRPDEYLTSDRFDTSDISTNTKGLSPMAFASLRGAFGQLRYSAGLNWMLNKIEYEPLDGSERTKNTQWAINPTVQVMYPFGAGNKHSFSISYKHILDKIPYSAISSLVRWEDAYNYSVGNPDLKATTEHFVMAGVNLFNNLLNLNASYFYDNNAITWETFADANNENVFYTKPVNYDGEQSWALRAELNVKPLKPWRLKFITRFSLNPEDVTIGNVHYDKTRFRHIYILNNSFSFKKGWNASLNADLEPTYHSLDRTYHTVYKVQGNISKLFLNNDLEVGVNFTPVSKRRKLDRRTNGTTVTLHYTNPEYVVGVNLRWFFRGGKQVKTNIAVGTQDYEETVDTK</sequence>
<dbReference type="InterPro" id="IPR036942">
    <property type="entry name" value="Beta-barrel_TonB_sf"/>
</dbReference>
<dbReference type="InterPro" id="IPR037066">
    <property type="entry name" value="Plug_dom_sf"/>
</dbReference>
<dbReference type="EMBL" id="CP039396">
    <property type="protein sequence ID" value="QCD42503.1"/>
    <property type="molecule type" value="Genomic_DNA"/>
</dbReference>
<evidence type="ECO:0000256" key="2">
    <source>
        <dbReference type="ARBA" id="ARBA00023136"/>
    </source>
</evidence>
<keyword evidence="2" id="KW-0472">Membrane</keyword>
<evidence type="ECO:0000259" key="4">
    <source>
        <dbReference type="Pfam" id="PF14905"/>
    </source>
</evidence>
<name>A0A4P7W3D5_9BACT</name>
<evidence type="ECO:0000256" key="1">
    <source>
        <dbReference type="ARBA" id="ARBA00004442"/>
    </source>
</evidence>
<feature type="domain" description="Outer membrane protein beta-barrel" evidence="4">
    <location>
        <begin position="274"/>
        <end position="653"/>
    </location>
</feature>
<reference evidence="6" key="1">
    <citation type="submission" date="2019-02" db="EMBL/GenBank/DDBJ databases">
        <title>Isolation and identification of novel species under the genus Muribaculum.</title>
        <authorList>
            <person name="Miyake S."/>
            <person name="Ding Y."/>
            <person name="Low A."/>
            <person name="Soh M."/>
            <person name="Seedorf H."/>
        </authorList>
    </citation>
    <scope>NUCLEOTIDE SEQUENCE [LARGE SCALE GENOMIC DNA]</scope>
    <source>
        <strain evidence="6">H5</strain>
    </source>
</reference>
<accession>A0A4P7W3D5</accession>
<evidence type="ECO:0000256" key="3">
    <source>
        <dbReference type="ARBA" id="ARBA00023237"/>
    </source>
</evidence>
<dbReference type="GO" id="GO:0009279">
    <property type="term" value="C:cell outer membrane"/>
    <property type="evidence" value="ECO:0007669"/>
    <property type="project" value="UniProtKB-SubCell"/>
</dbReference>
<dbReference type="Pfam" id="PF14905">
    <property type="entry name" value="OMP_b-brl_3"/>
    <property type="match status" value="1"/>
</dbReference>
<organism evidence="5 6">
    <name type="scientific">Duncaniella dubosii</name>
    <dbReference type="NCBI Taxonomy" id="2518971"/>
    <lineage>
        <taxon>Bacteria</taxon>
        <taxon>Pseudomonadati</taxon>
        <taxon>Bacteroidota</taxon>
        <taxon>Bacteroidia</taxon>
        <taxon>Bacteroidales</taxon>
        <taxon>Muribaculaceae</taxon>
        <taxon>Duncaniella</taxon>
    </lineage>
</organism>
<gene>
    <name evidence="5" type="ORF">E7747_09560</name>
</gene>
<keyword evidence="3" id="KW-0998">Cell outer membrane</keyword>
<dbReference type="Gene3D" id="2.170.130.10">
    <property type="entry name" value="TonB-dependent receptor, plug domain"/>
    <property type="match status" value="1"/>
</dbReference>
<dbReference type="AlphaFoldDB" id="A0A4P7W3D5"/>
<proteinExistence type="predicted"/>
<protein>
    <recommendedName>
        <fullName evidence="4">Outer membrane protein beta-barrel domain-containing protein</fullName>
    </recommendedName>
</protein>
<dbReference type="RefSeq" id="WP_136415621.1">
    <property type="nucleotide sequence ID" value="NZ_CP039396.1"/>
</dbReference>
<dbReference type="Proteomes" id="UP000297149">
    <property type="component" value="Chromosome"/>
</dbReference>
<keyword evidence="6" id="KW-1185">Reference proteome</keyword>